<keyword evidence="8" id="KW-0067">ATP-binding</keyword>
<dbReference type="PANTHER" id="PTHR45418:SF1">
    <property type="entry name" value="CANCER_TESTIS ANTIGEN 55"/>
    <property type="match status" value="1"/>
</dbReference>
<organism evidence="20 21">
    <name type="scientific">Chanos chanos</name>
    <name type="common">Milkfish</name>
    <name type="synonym">Mugil chanos</name>
    <dbReference type="NCBI Taxonomy" id="29144"/>
    <lineage>
        <taxon>Eukaryota</taxon>
        <taxon>Metazoa</taxon>
        <taxon>Chordata</taxon>
        <taxon>Craniata</taxon>
        <taxon>Vertebrata</taxon>
        <taxon>Euteleostomi</taxon>
        <taxon>Actinopterygii</taxon>
        <taxon>Neopterygii</taxon>
        <taxon>Teleostei</taxon>
        <taxon>Ostariophysi</taxon>
        <taxon>Gonorynchiformes</taxon>
        <taxon>Chanidae</taxon>
        <taxon>Chanos</taxon>
    </lineage>
</organism>
<evidence type="ECO:0000259" key="15">
    <source>
        <dbReference type="Pfam" id="PF13087"/>
    </source>
</evidence>
<comment type="similarity">
    <text evidence="2">Belongs to the DNA2/NAM7 helicase family. SDE3 subfamily.</text>
</comment>
<dbReference type="CTD" id="555950"/>
<keyword evidence="10" id="KW-0943">RNA-mediated gene silencing</keyword>
<comment type="function">
    <text evidence="12">Probable RNA helicase. Required for RNA-mediated gene silencing by the RNA-induced silencing complex (RISC). Required for both miRNA-mediated translational repression and miRNA-mediated cleavage of complementary mRNAs by RISC.</text>
</comment>
<dbReference type="Gene3D" id="3.40.50.300">
    <property type="entry name" value="P-loop containing nucleotide triphosphate hydrolases"/>
    <property type="match status" value="2"/>
</dbReference>
<dbReference type="FunFam" id="3.40.50.300:FF:001941">
    <property type="entry name" value="Mov10 RISC complex RNA helicase"/>
    <property type="match status" value="1"/>
</dbReference>
<evidence type="ECO:0000256" key="10">
    <source>
        <dbReference type="ARBA" id="ARBA00023158"/>
    </source>
</evidence>
<gene>
    <name evidence="21" type="primary">mov10b.2</name>
</gene>
<evidence type="ECO:0000256" key="5">
    <source>
        <dbReference type="ARBA" id="ARBA00022741"/>
    </source>
</evidence>
<feature type="region of interest" description="Disordered" evidence="13">
    <location>
        <begin position="986"/>
        <end position="1008"/>
    </location>
</feature>
<comment type="catalytic activity">
    <reaction evidence="11">
        <text>ATP + H2O = ADP + phosphate + H(+)</text>
        <dbReference type="Rhea" id="RHEA:13065"/>
        <dbReference type="ChEBI" id="CHEBI:15377"/>
        <dbReference type="ChEBI" id="CHEBI:15378"/>
        <dbReference type="ChEBI" id="CHEBI:30616"/>
        <dbReference type="ChEBI" id="CHEBI:43474"/>
        <dbReference type="ChEBI" id="CHEBI:456216"/>
        <dbReference type="EC" id="3.6.4.13"/>
    </reaction>
</comment>
<evidence type="ECO:0000256" key="7">
    <source>
        <dbReference type="ARBA" id="ARBA00022806"/>
    </source>
</evidence>
<evidence type="ECO:0000256" key="13">
    <source>
        <dbReference type="SAM" id="MobiDB-lite"/>
    </source>
</evidence>
<feature type="domain" description="Helicase MOV-10 helical" evidence="19">
    <location>
        <begin position="315"/>
        <end position="381"/>
    </location>
</feature>
<feature type="domain" description="Helicase MOV-10-like beta-barrel" evidence="18">
    <location>
        <begin position="382"/>
        <end position="469"/>
    </location>
</feature>
<dbReference type="Pfam" id="PF21632">
    <property type="entry name" value="MOV-10_N"/>
    <property type="match status" value="1"/>
</dbReference>
<feature type="compositionally biased region" description="Polar residues" evidence="13">
    <location>
        <begin position="986"/>
        <end position="1000"/>
    </location>
</feature>
<name>A0A6J2W8M8_CHACN</name>
<evidence type="ECO:0000256" key="9">
    <source>
        <dbReference type="ARBA" id="ARBA00022884"/>
    </source>
</evidence>
<dbReference type="InterPro" id="IPR027417">
    <property type="entry name" value="P-loop_NTPase"/>
</dbReference>
<dbReference type="InterPro" id="IPR026122">
    <property type="entry name" value="MOV-10/SDE3_DEXXQ/H-box"/>
</dbReference>
<evidence type="ECO:0000313" key="20">
    <source>
        <dbReference type="Proteomes" id="UP000504632"/>
    </source>
</evidence>
<keyword evidence="20" id="KW-1185">Reference proteome</keyword>
<evidence type="ECO:0000256" key="6">
    <source>
        <dbReference type="ARBA" id="ARBA00022801"/>
    </source>
</evidence>
<dbReference type="Pfam" id="PF13087">
    <property type="entry name" value="AAA_12"/>
    <property type="match status" value="1"/>
</dbReference>
<dbReference type="Pfam" id="PF21635">
    <property type="entry name" value="Mov-10_helical"/>
    <property type="match status" value="1"/>
</dbReference>
<keyword evidence="7 21" id="KW-0347">Helicase</keyword>
<feature type="domain" description="Helicase MOV-10 N-terminal" evidence="16">
    <location>
        <begin position="7"/>
        <end position="73"/>
    </location>
</feature>
<evidence type="ECO:0000256" key="1">
    <source>
        <dbReference type="ARBA" id="ARBA00004201"/>
    </source>
</evidence>
<accession>A0A6J2W8M8</accession>
<dbReference type="Proteomes" id="UP000504632">
    <property type="component" value="Chromosome 9"/>
</dbReference>
<dbReference type="GO" id="GO:0032574">
    <property type="term" value="F:5'-3' RNA helicase activity"/>
    <property type="evidence" value="ECO:0007669"/>
    <property type="project" value="InterPro"/>
</dbReference>
<dbReference type="FunCoup" id="A0A6J2W8M8">
    <property type="interactions" value="536"/>
</dbReference>
<dbReference type="GO" id="GO:0003723">
    <property type="term" value="F:RNA binding"/>
    <property type="evidence" value="ECO:0007669"/>
    <property type="project" value="UniProtKB-KW"/>
</dbReference>
<dbReference type="CDD" id="cd18808">
    <property type="entry name" value="SF1_C_Upf1"/>
    <property type="match status" value="1"/>
</dbReference>
<dbReference type="InterPro" id="IPR049075">
    <property type="entry name" value="MOV-10_N"/>
</dbReference>
<dbReference type="CDD" id="cd18038">
    <property type="entry name" value="DEXXQc_Helz-like"/>
    <property type="match status" value="1"/>
</dbReference>
<dbReference type="GO" id="GO:0016787">
    <property type="term" value="F:hydrolase activity"/>
    <property type="evidence" value="ECO:0007669"/>
    <property type="project" value="UniProtKB-KW"/>
</dbReference>
<dbReference type="Pfam" id="PF21634">
    <property type="entry name" value="MOV-10_beta-barrel"/>
    <property type="match status" value="1"/>
</dbReference>
<keyword evidence="6" id="KW-0378">Hydrolase</keyword>
<reference evidence="21" key="1">
    <citation type="submission" date="2025-08" db="UniProtKB">
        <authorList>
            <consortium name="RefSeq"/>
        </authorList>
    </citation>
    <scope>IDENTIFICATION</scope>
</reference>
<dbReference type="AlphaFoldDB" id="A0A6J2W8M8"/>
<feature type="domain" description="Helicase MOV-10 Ig-like" evidence="17">
    <location>
        <begin position="142"/>
        <end position="264"/>
    </location>
</feature>
<dbReference type="InterPro" id="IPR049080">
    <property type="entry name" value="MOV-10-like_beta-barrel"/>
</dbReference>
<evidence type="ECO:0000256" key="12">
    <source>
        <dbReference type="ARBA" id="ARBA00056357"/>
    </source>
</evidence>
<dbReference type="FunFam" id="3.40.50.300:FF:000608">
    <property type="entry name" value="Mov10 RISC complex RNA helicase"/>
    <property type="match status" value="1"/>
</dbReference>
<dbReference type="InterPro" id="IPR047187">
    <property type="entry name" value="SF1_C_Upf1"/>
</dbReference>
<sequence>MSSLKDRRLVGLDFIEFLGETDRRSITDKNVLRNIYNSEFRNKDGIKDPNFSRVLYALKLSHKVRMYAGNVYFNSRVRVVLQDQWQRPRANVTPAVLAARGGSSPAPSDMGSGSASGPESRVRSRRRMAKDILDKLNKEKLQFIADKGGISIFSDHGVSDGKIRFSVENVEAYELKLFVKNTGQSNVYFNYYSALHWMNCFTFEDREKVTRSHPKLLNPGEQYAVQIKFRNKHLGVYPITVAFEFKSNDCASSKPFHIVRFIEAARMTNLASQLAPTAQFKPCRISSVKPEPYLMEDGVPPESFAVQHLKQEVPLGAYQCPPYIHELAKFLTGRKGSSLHAEEVLTSKSVLESPLNFENYAERFHCLLYLEEIQMEVDIKKYDMKEQPMVRDINNKNLLVLKVPGVAENRPSVLRGDHLLVTKSAEHHLKPPTKYKGYVHRVEMDQVKLGFSKKLLASFIDKTKFEVEFTVNRLPMRLQHRAVQLAAQHGLGDVLFPTGSMARTQESQPRLILFDRKLETNPEQYKAITNIVAGVSKPAPYLVFGPPGTGKTVTVVEAIKQVEKSQASAHILACAPSNSATDQLCEKILQHVDQNKVYRLYASSRDPRAVPLTIKDVSNLVGEIYVFPPKEELMEYKIIVTTVVTAGRLVSGGLPPGHFTHFFVDEAGHAVESEALIGVAGLLDAKSGQLVLAGDPKQLGPVLRSPLAIKYGLGISLLERLMQTNPLYQKNSSGEFDNRYVTKLLQNYRSHRAILEIPNELFYEHELQVCADEIACSSYCSWEYLPKRGFPVIFRGVLGKDDREENSPSFFNISEIEVIIDYLKKLLQSQGKKGLSKISPGEIGIITPYRKQVEKIRQAIRVHDKDLKTYMGIEKLKVGSVEEFQGQERKVIIISTVRSTKDYVKFDEDFNIGFLKNNKRFNVAATRAKALLIMVGNPIILRSDHTWARFIEYCTTNSGYTGVDCSTVEDTEEVVERLATLSIQTEPQVDTEESVIQQQMDPEWRNEQ</sequence>
<dbReference type="GO" id="GO:0031047">
    <property type="term" value="P:regulatory ncRNA-mediated gene silencing"/>
    <property type="evidence" value="ECO:0007669"/>
    <property type="project" value="UniProtKB-KW"/>
</dbReference>
<keyword evidence="9" id="KW-0694">RNA-binding</keyword>
<evidence type="ECO:0000313" key="21">
    <source>
        <dbReference type="RefSeq" id="XP_030640613.1"/>
    </source>
</evidence>
<evidence type="ECO:0000256" key="8">
    <source>
        <dbReference type="ARBA" id="ARBA00022840"/>
    </source>
</evidence>
<evidence type="ECO:0000259" key="16">
    <source>
        <dbReference type="Pfam" id="PF21632"/>
    </source>
</evidence>
<feature type="domain" description="DNA2/NAM7 helicase helicase" evidence="14">
    <location>
        <begin position="520"/>
        <end position="606"/>
    </location>
</feature>
<dbReference type="GO" id="GO:0000932">
    <property type="term" value="C:P-body"/>
    <property type="evidence" value="ECO:0007669"/>
    <property type="project" value="UniProtKB-SubCell"/>
</dbReference>
<dbReference type="OrthoDB" id="6513042at2759"/>
<dbReference type="InterPro" id="IPR041679">
    <property type="entry name" value="DNA2/NAM7-like_C"/>
</dbReference>
<proteinExistence type="inferred from homology"/>
<feature type="region of interest" description="Disordered" evidence="13">
    <location>
        <begin position="98"/>
        <end position="124"/>
    </location>
</feature>
<evidence type="ECO:0000259" key="14">
    <source>
        <dbReference type="Pfam" id="PF13086"/>
    </source>
</evidence>
<keyword evidence="5" id="KW-0547">Nucleotide-binding</keyword>
<keyword evidence="4" id="KW-0963">Cytoplasm</keyword>
<dbReference type="RefSeq" id="XP_030640613.1">
    <property type="nucleotide sequence ID" value="XM_030784753.1"/>
</dbReference>
<dbReference type="PANTHER" id="PTHR45418">
    <property type="entry name" value="CANCER/TESTIS ANTIGEN 55"/>
    <property type="match status" value="1"/>
</dbReference>
<dbReference type="InterPro" id="IPR049079">
    <property type="entry name" value="Mov-10_helical"/>
</dbReference>
<evidence type="ECO:0000259" key="17">
    <source>
        <dbReference type="Pfam" id="PF21633"/>
    </source>
</evidence>
<evidence type="ECO:0000256" key="4">
    <source>
        <dbReference type="ARBA" id="ARBA00022490"/>
    </source>
</evidence>
<protein>
    <recommendedName>
        <fullName evidence="3">RNA helicase</fullName>
        <ecNumber evidence="3">3.6.4.13</ecNumber>
    </recommendedName>
</protein>
<evidence type="ECO:0000259" key="18">
    <source>
        <dbReference type="Pfam" id="PF21634"/>
    </source>
</evidence>
<dbReference type="InParanoid" id="A0A6J2W8M8"/>
<dbReference type="SUPFAM" id="SSF52540">
    <property type="entry name" value="P-loop containing nucleoside triphosphate hydrolases"/>
    <property type="match status" value="1"/>
</dbReference>
<dbReference type="EC" id="3.6.4.13" evidence="3"/>
<dbReference type="Pfam" id="PF13086">
    <property type="entry name" value="AAA_11"/>
    <property type="match status" value="2"/>
</dbReference>
<feature type="domain" description="DNA2/NAM7 helicase helicase" evidence="14">
    <location>
        <begin position="630"/>
        <end position="705"/>
    </location>
</feature>
<dbReference type="InterPro" id="IPR041677">
    <property type="entry name" value="DNA2/NAM7_AAA_11"/>
</dbReference>
<dbReference type="Pfam" id="PF21633">
    <property type="entry name" value="MOV-10_Ig-like"/>
    <property type="match status" value="1"/>
</dbReference>
<evidence type="ECO:0000256" key="2">
    <source>
        <dbReference type="ARBA" id="ARBA00005601"/>
    </source>
</evidence>
<comment type="subcellular location">
    <subcellularLocation>
        <location evidence="1">Cytoplasm</location>
        <location evidence="1">P-body</location>
    </subcellularLocation>
</comment>
<evidence type="ECO:0000256" key="11">
    <source>
        <dbReference type="ARBA" id="ARBA00047984"/>
    </source>
</evidence>
<feature type="domain" description="DNA2/NAM7 helicase-like C-terminal" evidence="15">
    <location>
        <begin position="715"/>
        <end position="937"/>
    </location>
</feature>
<evidence type="ECO:0000259" key="19">
    <source>
        <dbReference type="Pfam" id="PF21635"/>
    </source>
</evidence>
<dbReference type="GO" id="GO:0005524">
    <property type="term" value="F:ATP binding"/>
    <property type="evidence" value="ECO:0007669"/>
    <property type="project" value="UniProtKB-KW"/>
</dbReference>
<dbReference type="GeneID" id="115821011"/>
<evidence type="ECO:0000256" key="3">
    <source>
        <dbReference type="ARBA" id="ARBA00012552"/>
    </source>
</evidence>
<dbReference type="InterPro" id="IPR049077">
    <property type="entry name" value="MOV-10_Ig-like"/>
</dbReference>